<dbReference type="RefSeq" id="WP_344813858.1">
    <property type="nucleotide sequence ID" value="NZ_BAAAYX010000017.1"/>
</dbReference>
<dbReference type="EMBL" id="BAAAYX010000017">
    <property type="protein sequence ID" value="GAA3713836.1"/>
    <property type="molecule type" value="Genomic_DNA"/>
</dbReference>
<organism evidence="1 2">
    <name type="scientific">Microlunatus aurantiacus</name>
    <dbReference type="NCBI Taxonomy" id="446786"/>
    <lineage>
        <taxon>Bacteria</taxon>
        <taxon>Bacillati</taxon>
        <taxon>Actinomycetota</taxon>
        <taxon>Actinomycetes</taxon>
        <taxon>Propionibacteriales</taxon>
        <taxon>Propionibacteriaceae</taxon>
        <taxon>Microlunatus</taxon>
    </lineage>
</organism>
<evidence type="ECO:0000313" key="2">
    <source>
        <dbReference type="Proteomes" id="UP001500051"/>
    </source>
</evidence>
<sequence>MAVQWHPVLDQALAQTAVVGVAEAVSHHLGRRPTKPEITAARRAAHRYAATGQAQLTLLPSATAGRKYRVLVLARPDVDLDDVQELRQALAAPARKAAKPQGPGTKDTARRAESLLTQVCHATRAARLLPVNQLEPAHAKLLAEDLTEVVAGLATLAADLTRRSREHTPTARPD</sequence>
<proteinExistence type="predicted"/>
<comment type="caution">
    <text evidence="1">The sequence shown here is derived from an EMBL/GenBank/DDBJ whole genome shotgun (WGS) entry which is preliminary data.</text>
</comment>
<reference evidence="2" key="1">
    <citation type="journal article" date="2019" name="Int. J. Syst. Evol. Microbiol.">
        <title>The Global Catalogue of Microorganisms (GCM) 10K type strain sequencing project: providing services to taxonomists for standard genome sequencing and annotation.</title>
        <authorList>
            <consortium name="The Broad Institute Genomics Platform"/>
            <consortium name="The Broad Institute Genome Sequencing Center for Infectious Disease"/>
            <person name="Wu L."/>
            <person name="Ma J."/>
        </authorList>
    </citation>
    <scope>NUCLEOTIDE SEQUENCE [LARGE SCALE GENOMIC DNA]</scope>
    <source>
        <strain evidence="2">JCM 16548</strain>
    </source>
</reference>
<gene>
    <name evidence="1" type="ORF">GCM10022204_36170</name>
</gene>
<name>A0ABP7E8S9_9ACTN</name>
<evidence type="ECO:0000313" key="1">
    <source>
        <dbReference type="EMBL" id="GAA3713836.1"/>
    </source>
</evidence>
<keyword evidence="2" id="KW-1185">Reference proteome</keyword>
<accession>A0ABP7E8S9</accession>
<protein>
    <submittedName>
        <fullName evidence="1">Uncharacterized protein</fullName>
    </submittedName>
</protein>
<dbReference type="Proteomes" id="UP001500051">
    <property type="component" value="Unassembled WGS sequence"/>
</dbReference>